<gene>
    <name evidence="1" type="ORF">BRAN1462_LOCUS16086</name>
</gene>
<reference evidence="1" key="1">
    <citation type="submission" date="2021-01" db="EMBL/GenBank/DDBJ databases">
        <authorList>
            <person name="Corre E."/>
            <person name="Pelletier E."/>
            <person name="Niang G."/>
            <person name="Scheremetjew M."/>
            <person name="Finn R."/>
            <person name="Kale V."/>
            <person name="Holt S."/>
            <person name="Cochrane G."/>
            <person name="Meng A."/>
            <person name="Brown T."/>
            <person name="Cohen L."/>
        </authorList>
    </citation>
    <scope>NUCLEOTIDE SEQUENCE</scope>
    <source>
        <strain evidence="1">RCC3387</strain>
    </source>
</reference>
<proteinExistence type="predicted"/>
<organism evidence="1">
    <name type="scientific">Zooxanthella nutricula</name>
    <dbReference type="NCBI Taxonomy" id="1333877"/>
    <lineage>
        <taxon>Eukaryota</taxon>
        <taxon>Sar</taxon>
        <taxon>Alveolata</taxon>
        <taxon>Dinophyceae</taxon>
        <taxon>Peridiniales</taxon>
        <taxon>Peridiniales incertae sedis</taxon>
        <taxon>Zooxanthella</taxon>
    </lineage>
</organism>
<sequence>MARLEDVDGHVQQAANALAGGPHAQTLSLQEVYEREVIRGSDKCQSDAYDERKINWQRFENRFKKTVESFEENQNIIDLDTVLPCHTAPPDQRANYVGDQTFAQASDRCSQAINFIKEALYHGRIDGSDSALRVLLDR</sequence>
<dbReference type="AlphaFoldDB" id="A0A6U9NCA4"/>
<name>A0A6U9NCA4_9DINO</name>
<accession>A0A6U9NCA4</accession>
<evidence type="ECO:0000313" key="1">
    <source>
        <dbReference type="EMBL" id="CAD9541938.1"/>
    </source>
</evidence>
<dbReference type="EMBL" id="HBGW01025365">
    <property type="protein sequence ID" value="CAD9541938.1"/>
    <property type="molecule type" value="Transcribed_RNA"/>
</dbReference>
<protein>
    <submittedName>
        <fullName evidence="1">Uncharacterized protein</fullName>
    </submittedName>
</protein>